<dbReference type="AlphaFoldDB" id="A0A2W5VGD2"/>
<protein>
    <recommendedName>
        <fullName evidence="4">Copper resistance protein D domain-containing protein</fullName>
    </recommendedName>
</protein>
<name>A0A2W5VGD2_9CAUL</name>
<keyword evidence="1" id="KW-0472">Membrane</keyword>
<keyword evidence="1" id="KW-0812">Transmembrane</keyword>
<feature type="transmembrane region" description="Helical" evidence="1">
    <location>
        <begin position="78"/>
        <end position="96"/>
    </location>
</feature>
<evidence type="ECO:0008006" key="4">
    <source>
        <dbReference type="Google" id="ProtNLM"/>
    </source>
</evidence>
<dbReference type="Proteomes" id="UP000249393">
    <property type="component" value="Unassembled WGS sequence"/>
</dbReference>
<comment type="caution">
    <text evidence="2">The sequence shown here is derived from an EMBL/GenBank/DDBJ whole genome shotgun (WGS) entry which is preliminary data.</text>
</comment>
<feature type="transmembrane region" description="Helical" evidence="1">
    <location>
        <begin position="141"/>
        <end position="164"/>
    </location>
</feature>
<sequence length="218" mass="23142">MLAAVFLLLHLLVFAYWLGGDLGAFYTSAYLTDARRTRGERLMALKVLGDLDMAPRTALILTAPTGLTLAWAKGWLPLPPLVVAGAWGLGLAWLALAWRIHLRHSGPSSLDRRVDLLVRWIVLIVLVGAGLQGLATRDIPLFLAAKMLLLAGCVTLGLAIRAVMAPLGAAIRVLAGPTGPTPESDQAIGAVLQRARPLVICLWLLLIAAALFGAAKPV</sequence>
<evidence type="ECO:0000313" key="3">
    <source>
        <dbReference type="Proteomes" id="UP000249393"/>
    </source>
</evidence>
<evidence type="ECO:0000256" key="1">
    <source>
        <dbReference type="SAM" id="Phobius"/>
    </source>
</evidence>
<keyword evidence="1" id="KW-1133">Transmembrane helix</keyword>
<gene>
    <name evidence="2" type="ORF">DI526_01635</name>
</gene>
<proteinExistence type="predicted"/>
<reference evidence="2 3" key="1">
    <citation type="submission" date="2017-08" db="EMBL/GenBank/DDBJ databases">
        <title>Infants hospitalized years apart are colonized by the same room-sourced microbial strains.</title>
        <authorList>
            <person name="Brooks B."/>
            <person name="Olm M.R."/>
            <person name="Firek B.A."/>
            <person name="Baker R."/>
            <person name="Thomas B.C."/>
            <person name="Morowitz M.J."/>
            <person name="Banfield J.F."/>
        </authorList>
    </citation>
    <scope>NUCLEOTIDE SEQUENCE [LARGE SCALE GENOMIC DNA]</scope>
    <source>
        <strain evidence="2">S2_003_000_R2_4</strain>
    </source>
</reference>
<evidence type="ECO:0000313" key="2">
    <source>
        <dbReference type="EMBL" id="PZR36923.1"/>
    </source>
</evidence>
<feature type="transmembrane region" description="Helical" evidence="1">
    <location>
        <begin position="6"/>
        <end position="32"/>
    </location>
</feature>
<feature type="transmembrane region" description="Helical" evidence="1">
    <location>
        <begin position="198"/>
        <end position="215"/>
    </location>
</feature>
<dbReference type="EMBL" id="QFQZ01000003">
    <property type="protein sequence ID" value="PZR36923.1"/>
    <property type="molecule type" value="Genomic_DNA"/>
</dbReference>
<organism evidence="2 3">
    <name type="scientific">Caulobacter segnis</name>
    <dbReference type="NCBI Taxonomy" id="88688"/>
    <lineage>
        <taxon>Bacteria</taxon>
        <taxon>Pseudomonadati</taxon>
        <taxon>Pseudomonadota</taxon>
        <taxon>Alphaproteobacteria</taxon>
        <taxon>Caulobacterales</taxon>
        <taxon>Caulobacteraceae</taxon>
        <taxon>Caulobacter</taxon>
    </lineage>
</organism>
<accession>A0A2W5VGD2</accession>
<dbReference type="RefSeq" id="WP_304273351.1">
    <property type="nucleotide sequence ID" value="NZ_QFQZ01000003.1"/>
</dbReference>
<feature type="transmembrane region" description="Helical" evidence="1">
    <location>
        <begin position="116"/>
        <end position="135"/>
    </location>
</feature>